<gene>
    <name evidence="1" type="ORF">CPAG_06269</name>
</gene>
<name>A0A0J6IDX9_COCPO</name>
<organism evidence="1 2">
    <name type="scientific">Coccidioides posadasii RMSCC 3488</name>
    <dbReference type="NCBI Taxonomy" id="454284"/>
    <lineage>
        <taxon>Eukaryota</taxon>
        <taxon>Fungi</taxon>
        <taxon>Dikarya</taxon>
        <taxon>Ascomycota</taxon>
        <taxon>Pezizomycotina</taxon>
        <taxon>Eurotiomycetes</taxon>
        <taxon>Eurotiomycetidae</taxon>
        <taxon>Onygenales</taxon>
        <taxon>Onygenaceae</taxon>
        <taxon>Coccidioides</taxon>
    </lineage>
</organism>
<evidence type="ECO:0000313" key="1">
    <source>
        <dbReference type="EMBL" id="KMM69957.1"/>
    </source>
</evidence>
<dbReference type="VEuPathDB" id="FungiDB:CPAG_06269"/>
<dbReference type="Proteomes" id="UP000054567">
    <property type="component" value="Unassembled WGS sequence"/>
</dbReference>
<protein>
    <submittedName>
        <fullName evidence="1">Uncharacterized protein</fullName>
    </submittedName>
</protein>
<evidence type="ECO:0000313" key="2">
    <source>
        <dbReference type="Proteomes" id="UP000054567"/>
    </source>
</evidence>
<reference evidence="1 2" key="1">
    <citation type="submission" date="2007-06" db="EMBL/GenBank/DDBJ databases">
        <title>The Genome Sequence of Coccidioides posadasii RMSCC_3488.</title>
        <authorList>
            <consortium name="Coccidioides Genome Resources Consortium"/>
            <consortium name="The Broad Institute Genome Sequencing Platform"/>
            <person name="Henn M.R."/>
            <person name="Sykes S."/>
            <person name="Young S."/>
            <person name="Jaffe D."/>
            <person name="Berlin A."/>
            <person name="Alvarez P."/>
            <person name="Butler J."/>
            <person name="Gnerre S."/>
            <person name="Grabherr M."/>
            <person name="Mauceli E."/>
            <person name="Brockman W."/>
            <person name="Kodira C."/>
            <person name="Alvarado L."/>
            <person name="Zeng Q."/>
            <person name="Crawford M."/>
            <person name="Antoine C."/>
            <person name="Devon K."/>
            <person name="Galgiani J."/>
            <person name="Orsborn K."/>
            <person name="Lewis M.L."/>
            <person name="Nusbaum C."/>
            <person name="Galagan J."/>
            <person name="Birren B."/>
        </authorList>
    </citation>
    <scope>NUCLEOTIDE SEQUENCE [LARGE SCALE GENOMIC DNA]</scope>
    <source>
        <strain evidence="1 2">RMSCC 3488</strain>
    </source>
</reference>
<dbReference type="EMBL" id="DS268112">
    <property type="protein sequence ID" value="KMM69957.1"/>
    <property type="molecule type" value="Genomic_DNA"/>
</dbReference>
<sequence length="134" mass="15247">MRNLHGSIRSFSQEELVNHREASVAASMGSGIVRLNSRHIACSPQRELVPWKTGKKGVTAQPDRPRHVDDQWLAQGGIPLVSPSTRRKCFFILAGEHRHFFASFSGFTPRRRLYLSHVCNITVRVEQTWATINR</sequence>
<reference evidence="2" key="3">
    <citation type="journal article" date="2010" name="Genome Res.">
        <title>Population genomic sequencing of Coccidioides fungi reveals recent hybridization and transposon control.</title>
        <authorList>
            <person name="Neafsey D.E."/>
            <person name="Barker B.M."/>
            <person name="Sharpton T.J."/>
            <person name="Stajich J.E."/>
            <person name="Park D.J."/>
            <person name="Whiston E."/>
            <person name="Hung C.-Y."/>
            <person name="McMahan C."/>
            <person name="White J."/>
            <person name="Sykes S."/>
            <person name="Heiman D."/>
            <person name="Young S."/>
            <person name="Zeng Q."/>
            <person name="Abouelleil A."/>
            <person name="Aftuck L."/>
            <person name="Bessette D."/>
            <person name="Brown A."/>
            <person name="FitzGerald M."/>
            <person name="Lui A."/>
            <person name="Macdonald J.P."/>
            <person name="Priest M."/>
            <person name="Orbach M.J."/>
            <person name="Galgiani J.N."/>
            <person name="Kirkland T.N."/>
            <person name="Cole G.T."/>
            <person name="Birren B.W."/>
            <person name="Henn M.R."/>
            <person name="Taylor J.W."/>
            <person name="Rounsley S.D."/>
        </authorList>
    </citation>
    <scope>NUCLEOTIDE SEQUENCE [LARGE SCALE GENOMIC DNA]</scope>
    <source>
        <strain evidence="2">RMSCC 3488</strain>
    </source>
</reference>
<reference evidence="2" key="2">
    <citation type="journal article" date="2009" name="Genome Res.">
        <title>Comparative genomic analyses of the human fungal pathogens Coccidioides and their relatives.</title>
        <authorList>
            <person name="Sharpton T.J."/>
            <person name="Stajich J.E."/>
            <person name="Rounsley S.D."/>
            <person name="Gardner M.J."/>
            <person name="Wortman J.R."/>
            <person name="Jordar V.S."/>
            <person name="Maiti R."/>
            <person name="Kodira C.D."/>
            <person name="Neafsey D.E."/>
            <person name="Zeng Q."/>
            <person name="Hung C.-Y."/>
            <person name="McMahan C."/>
            <person name="Muszewska A."/>
            <person name="Grynberg M."/>
            <person name="Mandel M.A."/>
            <person name="Kellner E.M."/>
            <person name="Barker B.M."/>
            <person name="Galgiani J.N."/>
            <person name="Orbach M.J."/>
            <person name="Kirkland T.N."/>
            <person name="Cole G.T."/>
            <person name="Henn M.R."/>
            <person name="Birren B.W."/>
            <person name="Taylor J.W."/>
        </authorList>
    </citation>
    <scope>NUCLEOTIDE SEQUENCE [LARGE SCALE GENOMIC DNA]</scope>
    <source>
        <strain evidence="2">RMSCC 3488</strain>
    </source>
</reference>
<proteinExistence type="predicted"/>
<accession>A0A0J6IDX9</accession>
<dbReference type="AlphaFoldDB" id="A0A0J6IDX9"/>